<dbReference type="Pfam" id="PF05292">
    <property type="entry name" value="MCD"/>
    <property type="match status" value="1"/>
</dbReference>
<evidence type="ECO:0000313" key="3">
    <source>
        <dbReference type="EMBL" id="KAG8190512.1"/>
    </source>
</evidence>
<gene>
    <name evidence="3" type="ORF">JTE90_006679</name>
</gene>
<dbReference type="GO" id="GO:0006085">
    <property type="term" value="P:acetyl-CoA biosynthetic process"/>
    <property type="evidence" value="ECO:0007669"/>
    <property type="project" value="TreeGrafter"/>
</dbReference>
<dbReference type="InterPro" id="IPR038351">
    <property type="entry name" value="MCD_N_sf"/>
</dbReference>
<dbReference type="InterPro" id="IPR042303">
    <property type="entry name" value="Malonyl_CoA_deC_C_sf"/>
</dbReference>
<dbReference type="GO" id="GO:0050080">
    <property type="term" value="F:malonyl-CoA decarboxylase activity"/>
    <property type="evidence" value="ECO:0007669"/>
    <property type="project" value="InterPro"/>
</dbReference>
<dbReference type="Gene3D" id="1.20.140.90">
    <property type="entry name" value="Malonyl-CoA decarboxylase, oligemerization domain"/>
    <property type="match status" value="1"/>
</dbReference>
<dbReference type="Pfam" id="PF17408">
    <property type="entry name" value="MCD_N"/>
    <property type="match status" value="1"/>
</dbReference>
<evidence type="ECO:0000259" key="1">
    <source>
        <dbReference type="Pfam" id="PF05292"/>
    </source>
</evidence>
<dbReference type="GO" id="GO:0006633">
    <property type="term" value="P:fatty acid biosynthetic process"/>
    <property type="evidence" value="ECO:0007669"/>
    <property type="project" value="InterPro"/>
</dbReference>
<comment type="caution">
    <text evidence="3">The sequence shown here is derived from an EMBL/GenBank/DDBJ whole genome shotgun (WGS) entry which is preliminary data.</text>
</comment>
<reference evidence="3 4" key="1">
    <citation type="journal article" date="2022" name="Nat. Ecol. Evol.">
        <title>A masculinizing supergene underlies an exaggerated male reproductive morph in a spider.</title>
        <authorList>
            <person name="Hendrickx F."/>
            <person name="De Corte Z."/>
            <person name="Sonet G."/>
            <person name="Van Belleghem S.M."/>
            <person name="Kostlbacher S."/>
            <person name="Vangestel C."/>
        </authorList>
    </citation>
    <scope>NUCLEOTIDE SEQUENCE [LARGE SCALE GENOMIC DNA]</scope>
    <source>
        <strain evidence="3">W744_W776</strain>
    </source>
</reference>
<dbReference type="InterPro" id="IPR038917">
    <property type="entry name" value="Malonyl_CoA_deC"/>
</dbReference>
<feature type="domain" description="Malonyl-CoA decarboxylase C-terminal" evidence="1">
    <location>
        <begin position="175"/>
        <end position="451"/>
    </location>
</feature>
<accession>A0AAV6V176</accession>
<dbReference type="GO" id="GO:0005782">
    <property type="term" value="C:peroxisomal matrix"/>
    <property type="evidence" value="ECO:0007669"/>
    <property type="project" value="TreeGrafter"/>
</dbReference>
<organism evidence="3 4">
    <name type="scientific">Oedothorax gibbosus</name>
    <dbReference type="NCBI Taxonomy" id="931172"/>
    <lineage>
        <taxon>Eukaryota</taxon>
        <taxon>Metazoa</taxon>
        <taxon>Ecdysozoa</taxon>
        <taxon>Arthropoda</taxon>
        <taxon>Chelicerata</taxon>
        <taxon>Arachnida</taxon>
        <taxon>Araneae</taxon>
        <taxon>Araneomorphae</taxon>
        <taxon>Entelegynae</taxon>
        <taxon>Araneoidea</taxon>
        <taxon>Linyphiidae</taxon>
        <taxon>Erigoninae</taxon>
        <taxon>Oedothorax</taxon>
    </lineage>
</organism>
<feature type="domain" description="Malonyl-CoA decarboxylase N-terminal" evidence="2">
    <location>
        <begin position="78"/>
        <end position="170"/>
    </location>
</feature>
<dbReference type="Proteomes" id="UP000827092">
    <property type="component" value="Unassembled WGS sequence"/>
</dbReference>
<dbReference type="InterPro" id="IPR007956">
    <property type="entry name" value="Malonyl_CoA_deC_C"/>
</dbReference>
<dbReference type="PANTHER" id="PTHR28641:SF1">
    <property type="entry name" value="MALONYL-COA DECARBOXYLASE, MITOCHONDRIAL"/>
    <property type="match status" value="1"/>
</dbReference>
<dbReference type="Gene3D" id="3.40.630.150">
    <property type="entry name" value="Malonyl-CoA decarboxylase, catalytic domain"/>
    <property type="match status" value="1"/>
</dbReference>
<sequence>MMYLVKRCIFQQLTFRVVTKLTSQAKMMSTLKTPLDYIVQQNDMSFETKTKEFCKQYSELPPNKRIDVLKQLAVNYTFDKDNTKTAAESYLKLQSNGTAVHLKAADRLKSSLMPHYAFAFNRIRKIDGGVKFLVDVREDILKMLPSLNFNEDSTHYLKALNNFLKEVLAFSFNIGFLKLERVTWASSCSMLQKISEYEAVHPVRNWTDIKQRVGPYRRCFVFTHSCMPEEPLVVLHTALTSDISSSVASIVRPNKSQSIKDTDGKKLQTDAENPELVQAAIFYSITSTQKGLHGIELGNQIIKKVVHEVQAEFPHISKFSSLSPIPGFRDWLLLELKKMTNGSSVVTSYFSEKDQAVFERLGHKNLWSTLQSVIASNRWIDDGSLQEFLKTPLMKICAHYLYTEKRRAYALNSVAHFHLRNGAVMWRLNWLADTSPRGLDNSCGMMVNYRYYLKDTESNSKNYIENHYINASEDFQTLLTPAFTKSSL</sequence>
<dbReference type="EMBL" id="JAFNEN010000182">
    <property type="protein sequence ID" value="KAG8190512.1"/>
    <property type="molecule type" value="Genomic_DNA"/>
</dbReference>
<evidence type="ECO:0000313" key="4">
    <source>
        <dbReference type="Proteomes" id="UP000827092"/>
    </source>
</evidence>
<protein>
    <recommendedName>
        <fullName evidence="5">Malonyl-CoA decarboxylase</fullName>
    </recommendedName>
</protein>
<proteinExistence type="predicted"/>
<dbReference type="GO" id="GO:0005759">
    <property type="term" value="C:mitochondrial matrix"/>
    <property type="evidence" value="ECO:0007669"/>
    <property type="project" value="TreeGrafter"/>
</dbReference>
<dbReference type="FunFam" id="3.40.630.150:FF:000001">
    <property type="entry name" value="Malonyl-CoA decarboxylase, mitochondrial"/>
    <property type="match status" value="1"/>
</dbReference>
<keyword evidence="4" id="KW-1185">Reference proteome</keyword>
<dbReference type="GO" id="GO:2001294">
    <property type="term" value="P:malonyl-CoA catabolic process"/>
    <property type="evidence" value="ECO:0007669"/>
    <property type="project" value="TreeGrafter"/>
</dbReference>
<dbReference type="PANTHER" id="PTHR28641">
    <property type="match status" value="1"/>
</dbReference>
<name>A0AAV6V176_9ARAC</name>
<evidence type="ECO:0008006" key="5">
    <source>
        <dbReference type="Google" id="ProtNLM"/>
    </source>
</evidence>
<dbReference type="AlphaFoldDB" id="A0AAV6V176"/>
<dbReference type="InterPro" id="IPR035372">
    <property type="entry name" value="MCD_N"/>
</dbReference>
<evidence type="ECO:0000259" key="2">
    <source>
        <dbReference type="Pfam" id="PF17408"/>
    </source>
</evidence>